<keyword evidence="5" id="KW-1185">Reference proteome</keyword>
<proteinExistence type="predicted"/>
<dbReference type="Pfam" id="PF12796">
    <property type="entry name" value="Ank_2"/>
    <property type="match status" value="1"/>
</dbReference>
<dbReference type="InterPro" id="IPR036770">
    <property type="entry name" value="Ankyrin_rpt-contain_sf"/>
</dbReference>
<dbReference type="SUPFAM" id="SSF48403">
    <property type="entry name" value="Ankyrin repeat"/>
    <property type="match status" value="1"/>
</dbReference>
<sequence length="558" mass="61324">MPKIILIYANCVNTTAKGDFAFAGNIAKDLKEDFDMTGKKIDVILTSTLDGMERFEKLYGKPVDGRITIEGRSIGICALELLDPVKNDVVAFIEANRCKYAPADIVKRVISPDSKFLFIGAASQSTITSPIVHYFRYISLQSEQSGLYNHFDADDIKVGSSGLGADRLGLPKIKSSDELPELSDEQRLQIPTSGYGFMYLAKINQSIDLSTIAQYTMITDLSEYILVGEYSDTPMEVKAAIIKEIKFNGVSGLQELPKIHYHQSLDNGLMRHMVAASTGHLVLSTGVMSALEAMNDKKLPYYQTLPNNTKFVTSYLLAVKDIASSDTSLIGVMPQLIIELSNLLFADKPLSLSQVNRTKDLLSISSVAPRLIEANQQIIKKANGTLAGQLLSFIGNPTHTKLHRQCASVCQSLRKIGEVNSPFYDQALRRAAAWGRVFELKVLIRSMSVEDISKKDVTGKQCTALHWAVLQKQTDCANLLILAGADLNTQDIYGKTPLHYAIQEGQRDIIQSLVEHGASLEISDISGVKPCDGADPWVPDFIHDCLSNKDHIGIVAIH</sequence>
<feature type="repeat" description="ANK" evidence="3">
    <location>
        <begin position="460"/>
        <end position="492"/>
    </location>
</feature>
<keyword evidence="2 3" id="KW-0040">ANK repeat</keyword>
<dbReference type="NCBIfam" id="NF043029">
    <property type="entry name" value="T4SS_AnkY"/>
    <property type="match status" value="1"/>
</dbReference>
<dbReference type="PROSITE" id="PS50297">
    <property type="entry name" value="ANK_REP_REGION"/>
    <property type="match status" value="2"/>
</dbReference>
<gene>
    <name evidence="4" type="ORF">I5282_14070</name>
</gene>
<dbReference type="InterPro" id="IPR002110">
    <property type="entry name" value="Ankyrin_rpt"/>
</dbReference>
<name>A0ABS1WEE3_9GAMM</name>
<dbReference type="EMBL" id="JADWVN010000026">
    <property type="protein sequence ID" value="MBL7527689.1"/>
    <property type="molecule type" value="Genomic_DNA"/>
</dbReference>
<dbReference type="PANTHER" id="PTHR24171">
    <property type="entry name" value="ANKYRIN REPEAT DOMAIN-CONTAINING PROTEIN 39-RELATED"/>
    <property type="match status" value="1"/>
</dbReference>
<dbReference type="SMART" id="SM00248">
    <property type="entry name" value="ANK"/>
    <property type="match status" value="2"/>
</dbReference>
<accession>A0ABS1WEE3</accession>
<dbReference type="PROSITE" id="PS50088">
    <property type="entry name" value="ANK_REPEAT"/>
    <property type="match status" value="2"/>
</dbReference>
<evidence type="ECO:0000256" key="2">
    <source>
        <dbReference type="ARBA" id="ARBA00023043"/>
    </source>
</evidence>
<protein>
    <submittedName>
        <fullName evidence="4">Ankyrin repeat domain-containing protein</fullName>
    </submittedName>
</protein>
<evidence type="ECO:0000313" key="4">
    <source>
        <dbReference type="EMBL" id="MBL7527689.1"/>
    </source>
</evidence>
<evidence type="ECO:0000256" key="1">
    <source>
        <dbReference type="ARBA" id="ARBA00022737"/>
    </source>
</evidence>
<comment type="caution">
    <text evidence="4">The sequence shown here is derived from an EMBL/GenBank/DDBJ whole genome shotgun (WGS) entry which is preliminary data.</text>
</comment>
<evidence type="ECO:0000313" key="5">
    <source>
        <dbReference type="Proteomes" id="UP000809910"/>
    </source>
</evidence>
<reference evidence="4 5" key="1">
    <citation type="submission" date="2020-12" db="EMBL/GenBank/DDBJ databases">
        <title>WGS of Legionella: environmental sample.</title>
        <authorList>
            <person name="Cristino S."/>
            <person name="Girolamini L."/>
            <person name="Salaris S."/>
            <person name="Pascale M.R."/>
            <person name="Mazzotta M."/>
            <person name="Orsini M."/>
            <person name="Grottola A."/>
        </authorList>
    </citation>
    <scope>NUCLEOTIDE SEQUENCE [LARGE SCALE GENOMIC DNA]</scope>
    <source>
        <strain evidence="4 5">30cs62</strain>
    </source>
</reference>
<organism evidence="4 5">
    <name type="scientific">Legionella bononiensis</name>
    <dbReference type="NCBI Taxonomy" id="2793102"/>
    <lineage>
        <taxon>Bacteria</taxon>
        <taxon>Pseudomonadati</taxon>
        <taxon>Pseudomonadota</taxon>
        <taxon>Gammaproteobacteria</taxon>
        <taxon>Legionellales</taxon>
        <taxon>Legionellaceae</taxon>
        <taxon>Legionella</taxon>
    </lineage>
</organism>
<dbReference type="Proteomes" id="UP000809910">
    <property type="component" value="Unassembled WGS sequence"/>
</dbReference>
<evidence type="ECO:0000256" key="3">
    <source>
        <dbReference type="PROSITE-ProRule" id="PRU00023"/>
    </source>
</evidence>
<dbReference type="Gene3D" id="1.25.40.20">
    <property type="entry name" value="Ankyrin repeat-containing domain"/>
    <property type="match status" value="1"/>
</dbReference>
<dbReference type="RefSeq" id="WP_203108820.1">
    <property type="nucleotide sequence ID" value="NZ_JADOBG010000010.1"/>
</dbReference>
<keyword evidence="1" id="KW-0677">Repeat</keyword>
<feature type="repeat" description="ANK" evidence="3">
    <location>
        <begin position="493"/>
        <end position="525"/>
    </location>
</feature>
<dbReference type="InterPro" id="IPR050018">
    <property type="entry name" value="T4SS_AnkY"/>
</dbReference>